<keyword evidence="12" id="KW-0472">Membrane</keyword>
<evidence type="ECO:0000256" key="6">
    <source>
        <dbReference type="ARBA" id="ARBA00022842"/>
    </source>
</evidence>
<comment type="cofactor">
    <cofactor evidence="1">
        <name>Mg(2+)</name>
        <dbReference type="ChEBI" id="CHEBI:18420"/>
    </cofactor>
</comment>
<evidence type="ECO:0000256" key="10">
    <source>
        <dbReference type="ARBA" id="ARBA00071467"/>
    </source>
</evidence>
<comment type="catalytic activity">
    <reaction evidence="7">
        <text>UDP-sugar + H2O = UMP + alpha-D-aldose 1-phosphate.</text>
        <dbReference type="EC" id="3.6.1.45"/>
    </reaction>
</comment>
<keyword evidence="6" id="KW-0460">Magnesium</keyword>
<keyword evidence="14" id="KW-1185">Reference proteome</keyword>
<dbReference type="EC" id="3.6.1.45" evidence="9"/>
<organism evidence="13 14">
    <name type="scientific">Bugula neritina</name>
    <name type="common">Brown bryozoan</name>
    <name type="synonym">Sertularia neritina</name>
    <dbReference type="NCBI Taxonomy" id="10212"/>
    <lineage>
        <taxon>Eukaryota</taxon>
        <taxon>Metazoa</taxon>
        <taxon>Spiralia</taxon>
        <taxon>Lophotrochozoa</taxon>
        <taxon>Bryozoa</taxon>
        <taxon>Gymnolaemata</taxon>
        <taxon>Cheilostomatida</taxon>
        <taxon>Flustrina</taxon>
        <taxon>Buguloidea</taxon>
        <taxon>Bugulidae</taxon>
        <taxon>Bugula</taxon>
    </lineage>
</organism>
<protein>
    <recommendedName>
        <fullName evidence="10">Uridine diphosphate glucose pyrophosphatase NUDT14</fullName>
        <ecNumber evidence="9">3.6.1.45</ecNumber>
    </recommendedName>
    <alternativeName>
        <fullName evidence="11">Nucleoside diphosphate-linked moiety X motif 14</fullName>
    </alternativeName>
</protein>
<dbReference type="PANTHER" id="PTHR11839:SF15">
    <property type="entry name" value="URIDINE DIPHOSPHATE GLUCOSE PYROPHOSPHATASE NUDT14"/>
    <property type="match status" value="1"/>
</dbReference>
<evidence type="ECO:0000313" key="13">
    <source>
        <dbReference type="EMBL" id="KAF6033481.1"/>
    </source>
</evidence>
<dbReference type="GO" id="GO:0005737">
    <property type="term" value="C:cytoplasm"/>
    <property type="evidence" value="ECO:0007669"/>
    <property type="project" value="UniProtKB-SubCell"/>
</dbReference>
<dbReference type="AlphaFoldDB" id="A0A7J7K6C2"/>
<evidence type="ECO:0000256" key="3">
    <source>
        <dbReference type="ARBA" id="ARBA00011738"/>
    </source>
</evidence>
<dbReference type="GO" id="GO:0008768">
    <property type="term" value="F:UDP-sugar diphosphatase activity"/>
    <property type="evidence" value="ECO:0007669"/>
    <property type="project" value="UniProtKB-EC"/>
</dbReference>
<keyword evidence="12" id="KW-1133">Transmembrane helix</keyword>
<dbReference type="FunFam" id="3.90.79.10:FF:000035">
    <property type="entry name" value="Uridine diphosphate glucose pyrophosphatase"/>
    <property type="match status" value="1"/>
</dbReference>
<evidence type="ECO:0000256" key="7">
    <source>
        <dbReference type="ARBA" id="ARBA00051086"/>
    </source>
</evidence>
<feature type="transmembrane region" description="Helical" evidence="12">
    <location>
        <begin position="221"/>
        <end position="245"/>
    </location>
</feature>
<keyword evidence="4" id="KW-0963">Cytoplasm</keyword>
<gene>
    <name evidence="13" type="ORF">EB796_008213</name>
</gene>
<dbReference type="GO" id="GO:0019693">
    <property type="term" value="P:ribose phosphate metabolic process"/>
    <property type="evidence" value="ECO:0007669"/>
    <property type="project" value="TreeGrafter"/>
</dbReference>
<dbReference type="Gene3D" id="3.90.79.10">
    <property type="entry name" value="Nucleoside Triphosphate Pyrophosphohydrolase"/>
    <property type="match status" value="1"/>
</dbReference>
<sequence length="247" mass="27437">MLSIEKIVVEQCNNSKYIRPFRLSYVQDGKSKLWDLMKSHDSVAIIIHHIERRSLLFVRQFRPAVYFNRVYAGGEQEVPPVGTAIDGDPRLGLTVELCAGIVDKEKPLAEIAAEEVQEECGFNVSASDLERVSTFRTGVGTTGSMQTIFYAKVTEAMRLSKGGGNPAEGEYIETVEVPISQLYDFILDESIPKPTGCAFGVSWFLKEKLRPSFVEVMRQNYLQIAVVSSGISLFAMLTAVGICSLRK</sequence>
<keyword evidence="5" id="KW-0378">Hydrolase</keyword>
<evidence type="ECO:0000256" key="5">
    <source>
        <dbReference type="ARBA" id="ARBA00022801"/>
    </source>
</evidence>
<evidence type="ECO:0000256" key="9">
    <source>
        <dbReference type="ARBA" id="ARBA00066480"/>
    </source>
</evidence>
<evidence type="ECO:0000256" key="12">
    <source>
        <dbReference type="SAM" id="Phobius"/>
    </source>
</evidence>
<proteinExistence type="predicted"/>
<evidence type="ECO:0000256" key="1">
    <source>
        <dbReference type="ARBA" id="ARBA00001946"/>
    </source>
</evidence>
<evidence type="ECO:0000256" key="4">
    <source>
        <dbReference type="ARBA" id="ARBA00022490"/>
    </source>
</evidence>
<dbReference type="EMBL" id="VXIV02001322">
    <property type="protein sequence ID" value="KAF6033481.1"/>
    <property type="molecule type" value="Genomic_DNA"/>
</dbReference>
<evidence type="ECO:0000313" key="14">
    <source>
        <dbReference type="Proteomes" id="UP000593567"/>
    </source>
</evidence>
<comment type="subcellular location">
    <subcellularLocation>
        <location evidence="2">Cytoplasm</location>
    </subcellularLocation>
</comment>
<dbReference type="NCBIfam" id="TIGR00052">
    <property type="entry name" value="nudix-type nucleoside diphosphatase, YffH/AdpP family"/>
    <property type="match status" value="1"/>
</dbReference>
<dbReference type="PANTHER" id="PTHR11839">
    <property type="entry name" value="UDP/ADP-SUGAR PYROPHOSPHATASE"/>
    <property type="match status" value="1"/>
</dbReference>
<evidence type="ECO:0000256" key="11">
    <source>
        <dbReference type="ARBA" id="ARBA00080475"/>
    </source>
</evidence>
<dbReference type="OrthoDB" id="10249920at2759"/>
<reference evidence="13" key="1">
    <citation type="submission" date="2020-06" db="EMBL/GenBank/DDBJ databases">
        <title>Draft genome of Bugula neritina, a colonial animal packing powerful symbionts and potential medicines.</title>
        <authorList>
            <person name="Rayko M."/>
        </authorList>
    </citation>
    <scope>NUCLEOTIDE SEQUENCE [LARGE SCALE GENOMIC DNA]</scope>
    <source>
        <strain evidence="13">Kwan_BN1</strain>
    </source>
</reference>
<evidence type="ECO:0000256" key="2">
    <source>
        <dbReference type="ARBA" id="ARBA00004496"/>
    </source>
</evidence>
<dbReference type="InterPro" id="IPR004385">
    <property type="entry name" value="NDP_pyrophosphatase"/>
</dbReference>
<dbReference type="GO" id="GO:0006753">
    <property type="term" value="P:nucleoside phosphate metabolic process"/>
    <property type="evidence" value="ECO:0007669"/>
    <property type="project" value="TreeGrafter"/>
</dbReference>
<dbReference type="SUPFAM" id="SSF55811">
    <property type="entry name" value="Nudix"/>
    <property type="match status" value="1"/>
</dbReference>
<comment type="subunit">
    <text evidence="3">Homodimer.</text>
</comment>
<dbReference type="CDD" id="cd18887">
    <property type="entry name" value="NUDIX_UGPPase_Nudt14"/>
    <property type="match status" value="1"/>
</dbReference>
<comment type="function">
    <text evidence="8">Hydrolyzes UDP-glucose to glucose 1-phosphate and UMP and ADP-ribose to ribose 5-phosphate and AMP. The physiological substrate is probably UDP-glucose. Poor activity on other substrates such as ADP-glucose, CDP-glucose, GDP-glucose and GDP-mannose.</text>
</comment>
<accession>A0A7J7K6C2</accession>
<dbReference type="GO" id="GO:0046872">
    <property type="term" value="F:metal ion binding"/>
    <property type="evidence" value="ECO:0007669"/>
    <property type="project" value="InterPro"/>
</dbReference>
<keyword evidence="12" id="KW-0812">Transmembrane</keyword>
<dbReference type="InterPro" id="IPR015797">
    <property type="entry name" value="NUDIX_hydrolase-like_dom_sf"/>
</dbReference>
<dbReference type="Proteomes" id="UP000593567">
    <property type="component" value="Unassembled WGS sequence"/>
</dbReference>
<evidence type="ECO:0000256" key="8">
    <source>
        <dbReference type="ARBA" id="ARBA00054674"/>
    </source>
</evidence>
<name>A0A7J7K6C2_BUGNE</name>
<comment type="caution">
    <text evidence="13">The sequence shown here is derived from an EMBL/GenBank/DDBJ whole genome shotgun (WGS) entry which is preliminary data.</text>
</comment>